<dbReference type="InterPro" id="IPR011989">
    <property type="entry name" value="ARM-like"/>
</dbReference>
<organism evidence="6 7">
    <name type="scientific">Culex pipiens pipiens</name>
    <name type="common">Northern house mosquito</name>
    <dbReference type="NCBI Taxonomy" id="38569"/>
    <lineage>
        <taxon>Eukaryota</taxon>
        <taxon>Metazoa</taxon>
        <taxon>Ecdysozoa</taxon>
        <taxon>Arthropoda</taxon>
        <taxon>Hexapoda</taxon>
        <taxon>Insecta</taxon>
        <taxon>Pterygota</taxon>
        <taxon>Neoptera</taxon>
        <taxon>Endopterygota</taxon>
        <taxon>Diptera</taxon>
        <taxon>Nematocera</taxon>
        <taxon>Culicoidea</taxon>
        <taxon>Culicidae</taxon>
        <taxon>Culicinae</taxon>
        <taxon>Culicini</taxon>
        <taxon>Culex</taxon>
        <taxon>Culex</taxon>
    </lineage>
</organism>
<dbReference type="InterPro" id="IPR001007">
    <property type="entry name" value="VWF_dom"/>
</dbReference>
<dbReference type="PROSITE" id="PS50184">
    <property type="entry name" value="VWFC_2"/>
    <property type="match status" value="1"/>
</dbReference>
<feature type="domain" description="CHRD" evidence="5">
    <location>
        <begin position="72"/>
        <end position="212"/>
    </location>
</feature>
<evidence type="ECO:0000256" key="3">
    <source>
        <dbReference type="SAM" id="MobiDB-lite"/>
    </source>
</evidence>
<dbReference type="PROSITE" id="PS50933">
    <property type="entry name" value="CHRD"/>
    <property type="match status" value="3"/>
</dbReference>
<feature type="compositionally biased region" description="Polar residues" evidence="3">
    <location>
        <begin position="921"/>
        <end position="930"/>
    </location>
</feature>
<feature type="domain" description="CHRD" evidence="5">
    <location>
        <begin position="214"/>
        <end position="345"/>
    </location>
</feature>
<dbReference type="InterPro" id="IPR016024">
    <property type="entry name" value="ARM-type_fold"/>
</dbReference>
<protein>
    <submittedName>
        <fullName evidence="6">Uncharacterized protein</fullName>
    </submittedName>
</protein>
<sequence>MYCIKCECVAVHKKRRIVARVQCRNIKNECPKPTCDEPILLPGRCCKSCPGDAHSPDIVQDLPQAQPDEEERSKHFAALLTGRTSSILKRDDIRSTYSTINPQNIVATGRFVFHKKNLYYSFYISDKAPRPRAIQFVDNQGNILEEHPLVIPPEGPFSVYQNATGKICGVWRRVPRDYRRLLRDDMMNAVLLWGGKYQAELAIAGPIGKYPALPQELFSSLLEPAPGTNPEQMNGAGGTAIVSTKSGVTSSIYLTIVLNGIFSPDDIADVPLNIRLEMQNKDQVILEETQRVKKPAHDINIIEVSSPLSVNDLRLLTRGKLTVVVESKRKPEALRIQGIVQTRVACEVFQTLLTSHNPESRTDTTGLSWMYLNKEGSLVYNIQTHNLHMNYNPVITLIDDSAKRKAEIENLGFSSEHVSGVVDRMGPRVLEPLYSGDLAINVANDLNLNLVHGKYVSRPVADARDSTAPVLLKRIANSAAPPHSVGMAWVAVDNECNLHYEVTLAGVPSSYHPVQLFLEELPIEAPNAPISRTPLEDFSGNYLEGFVLAMPSIELAKLETSVIYLELRSKSKDEPILKAKLKSIKVPNHCTGNQYHDNDVQNNSVISTPHNDNNLPTGETKCYHSSRFYDEGDMWNVAEQCTMCSCFHRRVKCEPIKCPPLKCRKEDIVQKKGDCCPTCAVSRYPEDTAVALVSKPRGCHLGDHFHSAGATWHPYLPPNGYDTCIVCTCDAHSLEINCPRTQCPPLNCSDKVAYRPDKKACCKVCPQVIKSKPSGTGAPGEMGDQAGSSVGTLRNPQTILANGGCSYNANVYENGQEFHPVLATHGEQKCVKCSCKDGHIKCERKRCARSVCARQHLGSRKNAIPADECCQCPKTAGRHQQHRRRQQQQNQKQTTAISVKTNGNSHNNDSDDDLSNDNASVYSYASQEPTATDGYNNNNDNDGGSPDGGATGGFEKYEEKLLQAIENASDKSLQTRINAFQVINETLVHHYIPDFIDDRKMTLLDAIEKSIKKGKGAEQAWAARIIPLLVIQLEGAEEDMNEMIRVLKPVLLATALDGAASYDARAKCCQALGLLNFLGSDDVGDLLPLMKTFEGIFAGSFLKGDNQPSSANAEAAAMHSAALSAWALLLTQIPSGDLVSLVNSNNQMIPSIRKLTGMLQSPHLDVRMAAGETLALILESGRSHDEDFLEPDLSDLIEATQKLATDAHKYRAKRDRKVQRATFRDVHRYLEEDISPEITIKFGKETLLLDTWSLHHQYICLRNALGFGMNVHLAENGFLRDVLALGAKLDELERNAKAAKAEKKFINAAAFKARTITRGKNRDKRSAVIN</sequence>
<evidence type="ECO:0000259" key="4">
    <source>
        <dbReference type="PROSITE" id="PS50184"/>
    </source>
</evidence>
<feature type="compositionally biased region" description="Low complexity" evidence="3">
    <location>
        <begin position="933"/>
        <end position="944"/>
    </location>
</feature>
<feature type="domain" description="CHRD" evidence="5">
    <location>
        <begin position="463"/>
        <end position="586"/>
    </location>
</feature>
<feature type="coiled-coil region" evidence="2">
    <location>
        <begin position="1282"/>
        <end position="1309"/>
    </location>
</feature>
<dbReference type="Proteomes" id="UP001562425">
    <property type="component" value="Unassembled WGS sequence"/>
</dbReference>
<feature type="domain" description="VWFC" evidence="4">
    <location>
        <begin position="620"/>
        <end position="680"/>
    </location>
</feature>
<name>A0ABD1D7V2_CULPP</name>
<evidence type="ECO:0000313" key="7">
    <source>
        <dbReference type="Proteomes" id="UP001562425"/>
    </source>
</evidence>
<keyword evidence="1" id="KW-0217">Developmental protein</keyword>
<reference evidence="6 7" key="1">
    <citation type="submission" date="2024-05" db="EMBL/GenBank/DDBJ databases">
        <title>Culex pipiens pipiens assembly and annotation.</title>
        <authorList>
            <person name="Alout H."/>
            <person name="Durand T."/>
        </authorList>
    </citation>
    <scope>NUCLEOTIDE SEQUENCE [LARGE SCALE GENOMIC DNA]</scope>
    <source>
        <strain evidence="6">HA-2024</strain>
        <tissue evidence="6">Whole body</tissue>
    </source>
</reference>
<keyword evidence="7" id="KW-1185">Reference proteome</keyword>
<dbReference type="Gene3D" id="1.25.10.10">
    <property type="entry name" value="Leucine-rich Repeat Variant"/>
    <property type="match status" value="1"/>
</dbReference>
<evidence type="ECO:0000259" key="5">
    <source>
        <dbReference type="PROSITE" id="PS50933"/>
    </source>
</evidence>
<feature type="region of interest" description="Disordered" evidence="3">
    <location>
        <begin position="880"/>
        <end position="953"/>
    </location>
</feature>
<dbReference type="SUPFAM" id="SSF48371">
    <property type="entry name" value="ARM repeat"/>
    <property type="match status" value="1"/>
</dbReference>
<comment type="caution">
    <text evidence="6">The sequence shown here is derived from an EMBL/GenBank/DDBJ whole genome shotgun (WGS) entry which is preliminary data.</text>
</comment>
<dbReference type="PROSITE" id="PS01208">
    <property type="entry name" value="VWFC_1"/>
    <property type="match status" value="2"/>
</dbReference>
<feature type="non-terminal residue" evidence="6">
    <location>
        <position position="1330"/>
    </location>
</feature>
<dbReference type="InterPro" id="IPR006921">
    <property type="entry name" value="Interferon-rel_develop_reg_C"/>
</dbReference>
<gene>
    <name evidence="6" type="ORF">pipiens_020183</name>
</gene>
<dbReference type="EMBL" id="JBEHCU010007037">
    <property type="protein sequence ID" value="KAL1395696.1"/>
    <property type="molecule type" value="Genomic_DNA"/>
</dbReference>
<dbReference type="Pfam" id="PF00093">
    <property type="entry name" value="VWC"/>
    <property type="match status" value="3"/>
</dbReference>
<dbReference type="Pfam" id="PF04836">
    <property type="entry name" value="IFRD_C"/>
    <property type="match status" value="1"/>
</dbReference>
<proteinExistence type="predicted"/>
<dbReference type="SMART" id="SM00754">
    <property type="entry name" value="CHRD"/>
    <property type="match status" value="4"/>
</dbReference>
<dbReference type="Gene3D" id="2.10.70.10">
    <property type="entry name" value="Complement Module, domain 1"/>
    <property type="match status" value="1"/>
</dbReference>
<dbReference type="InterPro" id="IPR052278">
    <property type="entry name" value="Chordin-like_regulators"/>
</dbReference>
<dbReference type="InterPro" id="IPR010895">
    <property type="entry name" value="CHRD"/>
</dbReference>
<dbReference type="SUPFAM" id="SSF57603">
    <property type="entry name" value="FnI-like domain"/>
    <property type="match status" value="3"/>
</dbReference>
<dbReference type="Pfam" id="PF05004">
    <property type="entry name" value="IFRD"/>
    <property type="match status" value="1"/>
</dbReference>
<dbReference type="PANTHER" id="PTHR46526:SF1">
    <property type="entry name" value="CHORDIN"/>
    <property type="match status" value="1"/>
</dbReference>
<dbReference type="Gene3D" id="6.20.200.20">
    <property type="match status" value="1"/>
</dbReference>
<dbReference type="PANTHER" id="PTHR46526">
    <property type="entry name" value="CHORDIN"/>
    <property type="match status" value="1"/>
</dbReference>
<evidence type="ECO:0000256" key="1">
    <source>
        <dbReference type="PROSITE-ProRule" id="PRU00230"/>
    </source>
</evidence>
<dbReference type="SMART" id="SM00214">
    <property type="entry name" value="VWC"/>
    <property type="match status" value="3"/>
</dbReference>
<dbReference type="InterPro" id="IPR007701">
    <property type="entry name" value="Interferon-rel_develop_reg_N"/>
</dbReference>
<evidence type="ECO:0000256" key="2">
    <source>
        <dbReference type="SAM" id="Coils"/>
    </source>
</evidence>
<keyword evidence="2" id="KW-0175">Coiled coil</keyword>
<accession>A0ABD1D7V2</accession>
<evidence type="ECO:0000313" key="6">
    <source>
        <dbReference type="EMBL" id="KAL1395696.1"/>
    </source>
</evidence>